<dbReference type="InterPro" id="IPR001433">
    <property type="entry name" value="OxRdtase_FAD/NAD-bd"/>
</dbReference>
<dbReference type="InterPro" id="IPR039261">
    <property type="entry name" value="FNR_nucleotide-bd"/>
</dbReference>
<evidence type="ECO:0000259" key="9">
    <source>
        <dbReference type="PROSITE" id="PS51384"/>
    </source>
</evidence>
<dbReference type="AlphaFoldDB" id="A0A2T2NHK8"/>
<dbReference type="Proteomes" id="UP000240883">
    <property type="component" value="Unassembled WGS sequence"/>
</dbReference>
<evidence type="ECO:0000313" key="10">
    <source>
        <dbReference type="EMBL" id="PSN64870.1"/>
    </source>
</evidence>
<keyword evidence="6" id="KW-0521">NADP</keyword>
<dbReference type="SUPFAM" id="SSF52343">
    <property type="entry name" value="Ferredoxin reductase-like, C-terminal NADP-linked domain"/>
    <property type="match status" value="1"/>
</dbReference>
<dbReference type="PRINTS" id="PR00371">
    <property type="entry name" value="FPNCR"/>
</dbReference>
<dbReference type="InterPro" id="IPR001709">
    <property type="entry name" value="Flavoprot_Pyr_Nucl_cyt_Rdtase"/>
</dbReference>
<evidence type="ECO:0000259" key="8">
    <source>
        <dbReference type="PROSITE" id="PS50902"/>
    </source>
</evidence>
<sequence>MMISLELPKTVPAPLLSSLEIICSGKLHRLPYDDLVLFPFILVGVVYYLGQGTFWAKPDPYRHIWFERPQLKKGNGFTNESPGTRNIAGILESTNSELAIFWGSQSGTAEGFAHRLAREFRLRYHKNALVMDLSDYDAETIAQVPRNRKVIFLLATYGEGEPCDNTWDTVHWLRSADRLQTSLKDVRFAAFGLGNNKYRFYNKVVVDVVELLIGLGATEMIPYGTGDEASRSTEEDFVEWKDVLFHQLSIEMSLVEHPVEYRPTLKVIQHLPNNVPITEAPIAKSSQRKAVKKSGCVVSFPVKHRNELTVNSASQRHCVYVELDLSERPQIKYKTGDHIAIWPVNPEEEISNMIKLLGFVSRQHFAITIQSLNFDETPTAPSPTTVRALFESHLDISGPIKRETVQSLAQFATTEGTKTFLRMISKDRETFSAFVERNHINLPRLLLKTIEHEPSESWATLPLEFIIENIQPIVPRTYSISSSCMVSPKRLGITVAVTPTKLTRNPELSIPGLASTYLASEACQSVHAQIIPSTFRLPMNHKTPIVMVAAGTGIAPFRGFVQERARVASTGRPVGRMLLFFGCQSPEVDFLYKDELEKFASGSLKGLLEIITAFSRVNARKQYVQHKMRECHEKLTKMLLDEEAAYYVCGSAIMAKDVEKVAKELVGTQEGWNETEVEKWRMNRKQNKLWFEDVWG</sequence>
<dbReference type="STRING" id="1448308.A0A2T2NHK8"/>
<dbReference type="Gene3D" id="3.40.50.360">
    <property type="match status" value="1"/>
</dbReference>
<keyword evidence="5" id="KW-0274">FAD</keyword>
<evidence type="ECO:0000256" key="6">
    <source>
        <dbReference type="ARBA" id="ARBA00022857"/>
    </source>
</evidence>
<protein>
    <submittedName>
        <fullName evidence="10">Riboflavin synthase domain-like protein</fullName>
    </submittedName>
</protein>
<dbReference type="SUPFAM" id="SSF63380">
    <property type="entry name" value="Riboflavin synthase domain-like"/>
    <property type="match status" value="1"/>
</dbReference>
<evidence type="ECO:0000256" key="5">
    <source>
        <dbReference type="ARBA" id="ARBA00022827"/>
    </source>
</evidence>
<organism evidence="10 11">
    <name type="scientific">Corynespora cassiicola Philippines</name>
    <dbReference type="NCBI Taxonomy" id="1448308"/>
    <lineage>
        <taxon>Eukaryota</taxon>
        <taxon>Fungi</taxon>
        <taxon>Dikarya</taxon>
        <taxon>Ascomycota</taxon>
        <taxon>Pezizomycotina</taxon>
        <taxon>Dothideomycetes</taxon>
        <taxon>Pleosporomycetidae</taxon>
        <taxon>Pleosporales</taxon>
        <taxon>Corynesporascaceae</taxon>
        <taxon>Corynespora</taxon>
    </lineage>
</organism>
<dbReference type="Gene3D" id="2.40.30.10">
    <property type="entry name" value="Translation factors"/>
    <property type="match status" value="1"/>
</dbReference>
<dbReference type="PANTHER" id="PTHR19384">
    <property type="entry name" value="NITRIC OXIDE SYNTHASE-RELATED"/>
    <property type="match status" value="1"/>
</dbReference>
<dbReference type="Pfam" id="PF00258">
    <property type="entry name" value="Flavodoxin_1"/>
    <property type="match status" value="1"/>
</dbReference>
<dbReference type="InterPro" id="IPR008254">
    <property type="entry name" value="Flavodoxin/NO_synth"/>
</dbReference>
<dbReference type="Gene3D" id="1.20.990.10">
    <property type="entry name" value="NADPH-cytochrome p450 Reductase, Chain A, domain 3"/>
    <property type="match status" value="1"/>
</dbReference>
<dbReference type="GO" id="GO:0005829">
    <property type="term" value="C:cytosol"/>
    <property type="evidence" value="ECO:0007669"/>
    <property type="project" value="TreeGrafter"/>
</dbReference>
<dbReference type="GO" id="GO:0010181">
    <property type="term" value="F:FMN binding"/>
    <property type="evidence" value="ECO:0007669"/>
    <property type="project" value="InterPro"/>
</dbReference>
<dbReference type="FunFam" id="3.40.50.80:FF:000032">
    <property type="entry name" value="NADPH-dependent diflavin oxidoreductase 1"/>
    <property type="match status" value="1"/>
</dbReference>
<dbReference type="PROSITE" id="PS51384">
    <property type="entry name" value="FAD_FR"/>
    <property type="match status" value="1"/>
</dbReference>
<dbReference type="SUPFAM" id="SSF52218">
    <property type="entry name" value="Flavoproteins"/>
    <property type="match status" value="1"/>
</dbReference>
<dbReference type="GO" id="GO:0003958">
    <property type="term" value="F:NADPH-hemoprotein reductase activity"/>
    <property type="evidence" value="ECO:0007669"/>
    <property type="project" value="TreeGrafter"/>
</dbReference>
<dbReference type="Pfam" id="PF00175">
    <property type="entry name" value="NAD_binding_1"/>
    <property type="match status" value="1"/>
</dbReference>
<dbReference type="InterPro" id="IPR017927">
    <property type="entry name" value="FAD-bd_FR_type"/>
</dbReference>
<accession>A0A2T2NHK8</accession>
<dbReference type="InterPro" id="IPR001094">
    <property type="entry name" value="Flavdoxin-like"/>
</dbReference>
<dbReference type="PROSITE" id="PS50902">
    <property type="entry name" value="FLAVODOXIN_LIKE"/>
    <property type="match status" value="1"/>
</dbReference>
<evidence type="ECO:0000256" key="4">
    <source>
        <dbReference type="ARBA" id="ARBA00022643"/>
    </source>
</evidence>
<reference evidence="10 11" key="1">
    <citation type="journal article" date="2018" name="Front. Microbiol.">
        <title>Genome-Wide Analysis of Corynespora cassiicola Leaf Fall Disease Putative Effectors.</title>
        <authorList>
            <person name="Lopez D."/>
            <person name="Ribeiro S."/>
            <person name="Label P."/>
            <person name="Fumanal B."/>
            <person name="Venisse J.S."/>
            <person name="Kohler A."/>
            <person name="de Oliveira R.R."/>
            <person name="Labutti K."/>
            <person name="Lipzen A."/>
            <person name="Lail K."/>
            <person name="Bauer D."/>
            <person name="Ohm R.A."/>
            <person name="Barry K.W."/>
            <person name="Spatafora J."/>
            <person name="Grigoriev I.V."/>
            <person name="Martin F.M."/>
            <person name="Pujade-Renaud V."/>
        </authorList>
    </citation>
    <scope>NUCLEOTIDE SEQUENCE [LARGE SCALE GENOMIC DNA]</scope>
    <source>
        <strain evidence="10 11">Philippines</strain>
    </source>
</reference>
<dbReference type="InterPro" id="IPR023173">
    <property type="entry name" value="NADPH_Cyt_P450_Rdtase_alpha"/>
</dbReference>
<dbReference type="PRINTS" id="PR00369">
    <property type="entry name" value="FLAVODOXIN"/>
</dbReference>
<dbReference type="Pfam" id="PF00667">
    <property type="entry name" value="FAD_binding_1"/>
    <property type="match status" value="1"/>
</dbReference>
<dbReference type="InterPro" id="IPR029039">
    <property type="entry name" value="Flavoprotein-like_sf"/>
</dbReference>
<keyword evidence="11" id="KW-1185">Reference proteome</keyword>
<keyword evidence="4" id="KW-0288">FMN</keyword>
<dbReference type="PANTHER" id="PTHR19384:SF108">
    <property type="entry name" value="NADPH--CYTOCHROME P450 REDUCTASE"/>
    <property type="match status" value="1"/>
</dbReference>
<comment type="cofactor">
    <cofactor evidence="1">
        <name>FMN</name>
        <dbReference type="ChEBI" id="CHEBI:58210"/>
    </cofactor>
</comment>
<comment type="cofactor">
    <cofactor evidence="2">
        <name>FAD</name>
        <dbReference type="ChEBI" id="CHEBI:57692"/>
    </cofactor>
</comment>
<keyword evidence="3" id="KW-0285">Flavoprotein</keyword>
<gene>
    <name evidence="10" type="ORF">BS50DRAFT_575017</name>
</gene>
<evidence type="ECO:0000256" key="7">
    <source>
        <dbReference type="ARBA" id="ARBA00023002"/>
    </source>
</evidence>
<evidence type="ECO:0000256" key="2">
    <source>
        <dbReference type="ARBA" id="ARBA00001974"/>
    </source>
</evidence>
<evidence type="ECO:0000256" key="1">
    <source>
        <dbReference type="ARBA" id="ARBA00001917"/>
    </source>
</evidence>
<name>A0A2T2NHK8_CORCC</name>
<feature type="domain" description="FAD-binding FR-type" evidence="9">
    <location>
        <begin position="295"/>
        <end position="563"/>
    </location>
</feature>
<dbReference type="InterPro" id="IPR003097">
    <property type="entry name" value="CysJ-like_FAD-binding"/>
</dbReference>
<proteinExistence type="predicted"/>
<dbReference type="OrthoDB" id="3633599at2759"/>
<keyword evidence="7" id="KW-0560">Oxidoreductase</keyword>
<feature type="domain" description="Flavodoxin-like" evidence="8">
    <location>
        <begin position="98"/>
        <end position="245"/>
    </location>
</feature>
<dbReference type="Gene3D" id="3.40.50.80">
    <property type="entry name" value="Nucleotide-binding domain of ferredoxin-NADP reductase (FNR) module"/>
    <property type="match status" value="1"/>
</dbReference>
<dbReference type="EMBL" id="KZ678137">
    <property type="protein sequence ID" value="PSN64870.1"/>
    <property type="molecule type" value="Genomic_DNA"/>
</dbReference>
<evidence type="ECO:0000256" key="3">
    <source>
        <dbReference type="ARBA" id="ARBA00022630"/>
    </source>
</evidence>
<dbReference type="InterPro" id="IPR017938">
    <property type="entry name" value="Riboflavin_synthase-like_b-brl"/>
</dbReference>
<evidence type="ECO:0000313" key="11">
    <source>
        <dbReference type="Proteomes" id="UP000240883"/>
    </source>
</evidence>
<dbReference type="GO" id="GO:0050660">
    <property type="term" value="F:flavin adenine dinucleotide binding"/>
    <property type="evidence" value="ECO:0007669"/>
    <property type="project" value="TreeGrafter"/>
</dbReference>